<feature type="domain" description="Transglycosylase SLT" evidence="2">
    <location>
        <begin position="198"/>
        <end position="261"/>
    </location>
</feature>
<dbReference type="CDD" id="cd13399">
    <property type="entry name" value="Slt35-like"/>
    <property type="match status" value="1"/>
</dbReference>
<feature type="compositionally biased region" description="Basic residues" evidence="1">
    <location>
        <begin position="19"/>
        <end position="28"/>
    </location>
</feature>
<sequence length="306" mass="32011">MAFTAFTPVSTDGMEGHHTVGRHRTPQVPKVRRGSVIALTGLVPAGLAAVTGAGDGHITDKLADTVQQQLSDGEEQLPRPEAAAPAAAPEPLLHEAKQVAPVGPPQVKSVAQPEGRVPSARPAGPLGMPGVAYDAYQNAERILAVENPGCNISWNLLAGIGRVESTHGFGKIDDNGYPLQNVYGPVLDGSLYGNNVIATSDGGDLDGLSGSYRRAVGPMQFLPETWRKYAADGNGDGIADPQNIYDATLTAGKYLCEGGLDMRDPGQQTRAILRYNNSMAYVANVMAWETAYGSGVSPSAAALPRI</sequence>
<dbReference type="PANTHER" id="PTHR30163">
    <property type="entry name" value="MEMBRANE-BOUND LYTIC MUREIN TRANSGLYCOSYLASE B"/>
    <property type="match status" value="1"/>
</dbReference>
<keyword evidence="4" id="KW-1185">Reference proteome</keyword>
<dbReference type="PANTHER" id="PTHR30163:SF8">
    <property type="entry name" value="LYTIC MUREIN TRANSGLYCOSYLASE"/>
    <property type="match status" value="1"/>
</dbReference>
<feature type="region of interest" description="Disordered" evidence="1">
    <location>
        <begin position="1"/>
        <end position="28"/>
    </location>
</feature>
<evidence type="ECO:0000313" key="4">
    <source>
        <dbReference type="Proteomes" id="UP000037179"/>
    </source>
</evidence>
<reference evidence="3 4" key="2">
    <citation type="journal article" date="2016" name="Genome Announc.">
        <title>Draft Genome Sequence of Erythromycin- and Oxytetracycline-Sensitive Nocardia seriolae Strain U-1 (NBRC 110359).</title>
        <authorList>
            <person name="Imajoh M."/>
            <person name="Sukeda M."/>
            <person name="Shimizu M."/>
            <person name="Yamane J."/>
            <person name="Ohnishi K."/>
            <person name="Oshima S."/>
        </authorList>
    </citation>
    <scope>NUCLEOTIDE SEQUENCE [LARGE SCALE GENOMIC DNA]</scope>
    <source>
        <strain evidence="3 4">U-1</strain>
    </source>
</reference>
<comment type="caution">
    <text evidence="3">The sequence shown here is derived from an EMBL/GenBank/DDBJ whole genome shotgun (WGS) entry which is preliminary data.</text>
</comment>
<evidence type="ECO:0000256" key="1">
    <source>
        <dbReference type="SAM" id="MobiDB-lite"/>
    </source>
</evidence>
<name>A0ABC9Z2L9_9NOCA</name>
<dbReference type="Pfam" id="PF13406">
    <property type="entry name" value="SLT_2"/>
    <property type="match status" value="1"/>
</dbReference>
<organism evidence="3 4">
    <name type="scientific">Nocardia seriolae</name>
    <dbReference type="NCBI Taxonomy" id="37332"/>
    <lineage>
        <taxon>Bacteria</taxon>
        <taxon>Bacillati</taxon>
        <taxon>Actinomycetota</taxon>
        <taxon>Actinomycetes</taxon>
        <taxon>Mycobacteriales</taxon>
        <taxon>Nocardiaceae</taxon>
        <taxon>Nocardia</taxon>
    </lineage>
</organism>
<proteinExistence type="predicted"/>
<evidence type="ECO:0000313" key="3">
    <source>
        <dbReference type="EMBL" id="GAP31831.1"/>
    </source>
</evidence>
<reference evidence="4" key="1">
    <citation type="submission" date="2015-07" db="EMBL/GenBank/DDBJ databases">
        <title>Nocardia seriolae U-1 whole genome shotgun sequence.</title>
        <authorList>
            <person name="Imajoh M."/>
            <person name="Fukumoto Y."/>
            <person name="Sukeda M."/>
            <person name="Yamane J."/>
            <person name="Yamasaki K."/>
            <person name="Shimizu M."/>
            <person name="Ohnishi K."/>
            <person name="Oshima S."/>
        </authorList>
    </citation>
    <scope>NUCLEOTIDE SEQUENCE [LARGE SCALE GENOMIC DNA]</scope>
    <source>
        <strain evidence="4">U-1</strain>
    </source>
</reference>
<dbReference type="InterPro" id="IPR031304">
    <property type="entry name" value="SLT_2"/>
</dbReference>
<accession>A0ABC9Z2L9</accession>
<dbReference type="InterPro" id="IPR023346">
    <property type="entry name" value="Lysozyme-like_dom_sf"/>
</dbReference>
<dbReference type="InterPro" id="IPR043426">
    <property type="entry name" value="MltB-like"/>
</dbReference>
<dbReference type="Gene3D" id="1.10.530.10">
    <property type="match status" value="1"/>
</dbReference>
<protein>
    <recommendedName>
        <fullName evidence="2">Transglycosylase SLT domain-containing protein</fullName>
    </recommendedName>
</protein>
<dbReference type="EMBL" id="BBYQ01000129">
    <property type="protein sequence ID" value="GAP31831.1"/>
    <property type="molecule type" value="Genomic_DNA"/>
</dbReference>
<dbReference type="SUPFAM" id="SSF53955">
    <property type="entry name" value="Lysozyme-like"/>
    <property type="match status" value="1"/>
</dbReference>
<gene>
    <name evidence="3" type="ORF">NSK11_contig00129-0006</name>
</gene>
<dbReference type="AlphaFoldDB" id="A0ABC9Z2L9"/>
<evidence type="ECO:0000259" key="2">
    <source>
        <dbReference type="Pfam" id="PF13406"/>
    </source>
</evidence>
<dbReference type="Proteomes" id="UP000037179">
    <property type="component" value="Unassembled WGS sequence"/>
</dbReference>